<organism evidence="1">
    <name type="scientific">marine sediment metagenome</name>
    <dbReference type="NCBI Taxonomy" id="412755"/>
    <lineage>
        <taxon>unclassified sequences</taxon>
        <taxon>metagenomes</taxon>
        <taxon>ecological metagenomes</taxon>
    </lineage>
</organism>
<comment type="caution">
    <text evidence="1">The sequence shown here is derived from an EMBL/GenBank/DDBJ whole genome shotgun (WGS) entry which is preliminary data.</text>
</comment>
<feature type="non-terminal residue" evidence="1">
    <location>
        <position position="1"/>
    </location>
</feature>
<evidence type="ECO:0000313" key="1">
    <source>
        <dbReference type="EMBL" id="GAF72382.1"/>
    </source>
</evidence>
<dbReference type="AlphaFoldDB" id="X0S8W9"/>
<sequence>KFVPFTDEAKGLEIFEALKGCMNYELYGKSSQWSCKKIAHELEKLYRLIAYDYLIEGSLIVYYDYEIEWDLSVFILPPS</sequence>
<gene>
    <name evidence="1" type="ORF">S01H1_13005</name>
</gene>
<reference evidence="1" key="1">
    <citation type="journal article" date="2014" name="Front. Microbiol.">
        <title>High frequency of phylogenetically diverse reductive dehalogenase-homologous genes in deep subseafloor sedimentary metagenomes.</title>
        <authorList>
            <person name="Kawai M."/>
            <person name="Futagami T."/>
            <person name="Toyoda A."/>
            <person name="Takaki Y."/>
            <person name="Nishi S."/>
            <person name="Hori S."/>
            <person name="Arai W."/>
            <person name="Tsubouchi T."/>
            <person name="Morono Y."/>
            <person name="Uchiyama I."/>
            <person name="Ito T."/>
            <person name="Fujiyama A."/>
            <person name="Inagaki F."/>
            <person name="Takami H."/>
        </authorList>
    </citation>
    <scope>NUCLEOTIDE SEQUENCE</scope>
    <source>
        <strain evidence="1">Expedition CK06-06</strain>
    </source>
</reference>
<dbReference type="EMBL" id="BARS01006697">
    <property type="protein sequence ID" value="GAF72382.1"/>
    <property type="molecule type" value="Genomic_DNA"/>
</dbReference>
<proteinExistence type="predicted"/>
<protein>
    <submittedName>
        <fullName evidence="1">Uncharacterized protein</fullName>
    </submittedName>
</protein>
<accession>X0S8W9</accession>
<name>X0S8W9_9ZZZZ</name>